<dbReference type="OrthoDB" id="4927245at2759"/>
<dbReference type="OMA" id="GNTIGPR"/>
<organism evidence="2 3">
    <name type="scientific">Penicillium rubens (strain ATCC 28089 / DSM 1075 / NRRL 1951 / Wisconsin 54-1255)</name>
    <name type="common">Penicillium chrysogenum</name>
    <dbReference type="NCBI Taxonomy" id="500485"/>
    <lineage>
        <taxon>Eukaryota</taxon>
        <taxon>Fungi</taxon>
        <taxon>Dikarya</taxon>
        <taxon>Ascomycota</taxon>
        <taxon>Pezizomycotina</taxon>
        <taxon>Eurotiomycetes</taxon>
        <taxon>Eurotiomycetidae</taxon>
        <taxon>Eurotiales</taxon>
        <taxon>Aspergillaceae</taxon>
        <taxon>Penicillium</taxon>
        <taxon>Penicillium chrysogenum species complex</taxon>
    </lineage>
</organism>
<dbReference type="Proteomes" id="UP000000724">
    <property type="component" value="Contig Pc00c16"/>
</dbReference>
<dbReference type="HOGENOM" id="CLU_930981_0_0_1"/>
<feature type="compositionally biased region" description="Basic residues" evidence="1">
    <location>
        <begin position="84"/>
        <end position="93"/>
    </location>
</feature>
<accession>B6H6X0</accession>
<gene>
    <name evidence="2" type="ORF">Pc16g00670</name>
    <name evidence="2" type="ORF">PCH_Pc16g00670</name>
</gene>
<evidence type="ECO:0000313" key="3">
    <source>
        <dbReference type="Proteomes" id="UP000000724"/>
    </source>
</evidence>
<protein>
    <submittedName>
        <fullName evidence="2">Uncharacterized protein</fullName>
    </submittedName>
</protein>
<dbReference type="VEuPathDB" id="FungiDB:PCH_Pc16g00670"/>
<evidence type="ECO:0000313" key="2">
    <source>
        <dbReference type="EMBL" id="CAP92737.1"/>
    </source>
</evidence>
<sequence>MTDSQVTKEATAPKKSVTMTRFSAHEKEQMKSGNRTAYVALPKNVKAKRATKNDALNKHSVPTERGSPSRVGPSPTTLGALRGSSRRRRKPSRMKYSPTRSNLVPRKRFLIEEQMFGNTIGPRKRIVFEKPPGFTKMDVLFREFYHQVLARGLVGPVPLLPVPAHRYKSLTMTRFSANEKEQMKAGNRTAYVALPKNLKARRASKNDALNKHIWRTYKKLELEAVLQSGDSYFAVVLKTPENRDRALETLRAKKVRLDSEVVSLQVMPFGVPDEAANTVWTVRGWYGDTAEKIAGAIRT</sequence>
<feature type="region of interest" description="Disordered" evidence="1">
    <location>
        <begin position="1"/>
        <end position="101"/>
    </location>
</feature>
<dbReference type="EMBL" id="AM920431">
    <property type="protein sequence ID" value="CAP92737.1"/>
    <property type="molecule type" value="Genomic_DNA"/>
</dbReference>
<reference evidence="2 3" key="1">
    <citation type="journal article" date="2008" name="Nat. Biotechnol.">
        <title>Genome sequencing and analysis of the filamentous fungus Penicillium chrysogenum.</title>
        <authorList>
            <person name="van den Berg M.A."/>
            <person name="Albang R."/>
            <person name="Albermann K."/>
            <person name="Badger J.H."/>
            <person name="Daran J.-M."/>
            <person name="Driessen A.J.M."/>
            <person name="Garcia-Estrada C."/>
            <person name="Fedorova N.D."/>
            <person name="Harris D.M."/>
            <person name="Heijne W.H.M."/>
            <person name="Joardar V.S."/>
            <person name="Kiel J.A.K.W."/>
            <person name="Kovalchuk A."/>
            <person name="Martin J.F."/>
            <person name="Nierman W.C."/>
            <person name="Nijland J.G."/>
            <person name="Pronk J.T."/>
            <person name="Roubos J.A."/>
            <person name="van der Klei I.J."/>
            <person name="van Peij N.N.M.E."/>
            <person name="Veenhuis M."/>
            <person name="von Doehren H."/>
            <person name="Wagner C."/>
            <person name="Wortman J.R."/>
            <person name="Bovenberg R.A.L."/>
        </authorList>
    </citation>
    <scope>NUCLEOTIDE SEQUENCE [LARGE SCALE GENOMIC DNA]</scope>
    <source>
        <strain evidence="3">ATCC 28089 / DSM 1075 / NRRL 1951 / Wisconsin 54-1255</strain>
    </source>
</reference>
<keyword evidence="3" id="KW-1185">Reference proteome</keyword>
<proteinExistence type="predicted"/>
<evidence type="ECO:0000256" key="1">
    <source>
        <dbReference type="SAM" id="MobiDB-lite"/>
    </source>
</evidence>
<name>B6H6X0_PENRW</name>
<dbReference type="AlphaFoldDB" id="B6H6X0"/>